<gene>
    <name evidence="11" type="ORF">HCN83_03685</name>
</gene>
<evidence type="ECO:0000256" key="7">
    <source>
        <dbReference type="ARBA" id="ARBA00023204"/>
    </source>
</evidence>
<keyword evidence="3 9" id="KW-0963">Cytoplasm</keyword>
<evidence type="ECO:0000256" key="3">
    <source>
        <dbReference type="ARBA" id="ARBA00022490"/>
    </source>
</evidence>
<evidence type="ECO:0000256" key="4">
    <source>
        <dbReference type="ARBA" id="ARBA00022603"/>
    </source>
</evidence>
<dbReference type="GO" id="GO:0003908">
    <property type="term" value="F:methylated-DNA-[protein]-cysteine S-methyltransferase activity"/>
    <property type="evidence" value="ECO:0007669"/>
    <property type="project" value="UniProtKB-UniRule"/>
</dbReference>
<dbReference type="HAMAP" id="MF_00772">
    <property type="entry name" value="OGT"/>
    <property type="match status" value="1"/>
</dbReference>
<keyword evidence="5 9" id="KW-0808">Transferase</keyword>
<dbReference type="EC" id="2.1.1.63" evidence="9"/>
<comment type="function">
    <text evidence="9">Involved in the cellular defense against the biological effects of O6-methylguanine (O6-MeG) and O4-methylthymine (O4-MeT) in DNA. Repairs the methylated nucleobase in DNA by stoichiometrically transferring the methyl group to a cysteine residue in the enzyme. This is a suicide reaction: the enzyme is irreversibly inactivated.</text>
</comment>
<dbReference type="NCBIfam" id="TIGR00589">
    <property type="entry name" value="ogt"/>
    <property type="match status" value="1"/>
</dbReference>
<comment type="caution">
    <text evidence="11">The sequence shown here is derived from an EMBL/GenBank/DDBJ whole genome shotgun (WGS) entry which is preliminary data.</text>
</comment>
<sequence length="178" mass="19778">MLIYRKLAVAGMTLSAAAEEDGVSLIHFDSSEKTPIRLKQLYRDTTLDAQQGTNPLLDQLEKELDAYFLHHRKHFTLPIKLIGTAFQKAVWKQLVTIPYGETRSYKEIAEMTGSPKAVRAVGGANNRNPLPIVVPCHRVIGSNGSLVGYAGGLEWKKKLLSIESSEELLKETVFIKSN</sequence>
<name>A0A969PPP5_9BACI</name>
<dbReference type="InterPro" id="IPR036388">
    <property type="entry name" value="WH-like_DNA-bd_sf"/>
</dbReference>
<feature type="domain" description="Methylated-DNA-[protein]-cysteine S-methyltransferase DNA binding" evidence="10">
    <location>
        <begin position="85"/>
        <end position="164"/>
    </location>
</feature>
<evidence type="ECO:0000313" key="11">
    <source>
        <dbReference type="EMBL" id="NJP36689.1"/>
    </source>
</evidence>
<dbReference type="InterPro" id="IPR036217">
    <property type="entry name" value="MethylDNA_cys_MeTrfase_DNAb"/>
</dbReference>
<dbReference type="Gene3D" id="1.10.10.10">
    <property type="entry name" value="Winged helix-like DNA-binding domain superfamily/Winged helix DNA-binding domain"/>
    <property type="match status" value="1"/>
</dbReference>
<dbReference type="Pfam" id="PF01035">
    <property type="entry name" value="DNA_binding_1"/>
    <property type="match status" value="1"/>
</dbReference>
<evidence type="ECO:0000256" key="9">
    <source>
        <dbReference type="HAMAP-Rule" id="MF_00772"/>
    </source>
</evidence>
<dbReference type="RefSeq" id="WP_168004971.1">
    <property type="nucleotide sequence ID" value="NZ_JAATHJ010000003.1"/>
</dbReference>
<dbReference type="GO" id="GO:0005737">
    <property type="term" value="C:cytoplasm"/>
    <property type="evidence" value="ECO:0007669"/>
    <property type="project" value="UniProtKB-SubCell"/>
</dbReference>
<dbReference type="InterPro" id="IPR014048">
    <property type="entry name" value="MethylDNA_cys_MeTrfase_DNA-bd"/>
</dbReference>
<evidence type="ECO:0000313" key="12">
    <source>
        <dbReference type="Proteomes" id="UP000752012"/>
    </source>
</evidence>
<organism evidence="11 12">
    <name type="scientific">Alkalicoccus luteus</name>
    <dbReference type="NCBI Taxonomy" id="1237094"/>
    <lineage>
        <taxon>Bacteria</taxon>
        <taxon>Bacillati</taxon>
        <taxon>Bacillota</taxon>
        <taxon>Bacilli</taxon>
        <taxon>Bacillales</taxon>
        <taxon>Bacillaceae</taxon>
        <taxon>Alkalicoccus</taxon>
    </lineage>
</organism>
<keyword evidence="4 9" id="KW-0489">Methyltransferase</keyword>
<accession>A0A969PPP5</accession>
<evidence type="ECO:0000256" key="6">
    <source>
        <dbReference type="ARBA" id="ARBA00022763"/>
    </source>
</evidence>
<dbReference type="AlphaFoldDB" id="A0A969PPP5"/>
<dbReference type="InterPro" id="IPR036631">
    <property type="entry name" value="MGMT_N_sf"/>
</dbReference>
<dbReference type="EMBL" id="JAATHJ010000003">
    <property type="protein sequence ID" value="NJP36689.1"/>
    <property type="molecule type" value="Genomic_DNA"/>
</dbReference>
<feature type="active site" description="Nucleophile; methyl group acceptor" evidence="9">
    <location>
        <position position="136"/>
    </location>
</feature>
<dbReference type="PROSITE" id="PS00374">
    <property type="entry name" value="MGMT"/>
    <property type="match status" value="1"/>
</dbReference>
<dbReference type="InterPro" id="IPR001497">
    <property type="entry name" value="MethylDNA_cys_MeTrfase_AS"/>
</dbReference>
<comment type="catalytic activity">
    <reaction evidence="1 9">
        <text>a 4-O-methyl-thymidine in DNA + L-cysteinyl-[protein] = a thymidine in DNA + S-methyl-L-cysteinyl-[protein]</text>
        <dbReference type="Rhea" id="RHEA:53428"/>
        <dbReference type="Rhea" id="RHEA-COMP:10131"/>
        <dbReference type="Rhea" id="RHEA-COMP:10132"/>
        <dbReference type="Rhea" id="RHEA-COMP:13555"/>
        <dbReference type="Rhea" id="RHEA-COMP:13556"/>
        <dbReference type="ChEBI" id="CHEBI:29950"/>
        <dbReference type="ChEBI" id="CHEBI:82612"/>
        <dbReference type="ChEBI" id="CHEBI:137386"/>
        <dbReference type="ChEBI" id="CHEBI:137387"/>
        <dbReference type="EC" id="2.1.1.63"/>
    </reaction>
</comment>
<reference evidence="11 12" key="1">
    <citation type="submission" date="2020-03" db="EMBL/GenBank/DDBJ databases">
        <title>Assessment of the enzymatic potential of alkaline-tolerant lipase obtained from Bacillus luteus H11 (technogenic soil) for the bioremediation of saline soils contaminated with petroleum substances.</title>
        <authorList>
            <person name="Kalwasinska A."/>
        </authorList>
    </citation>
    <scope>NUCLEOTIDE SEQUENCE [LARGE SCALE GENOMIC DNA]</scope>
    <source>
        <strain evidence="11 12">H11</strain>
    </source>
</reference>
<evidence type="ECO:0000256" key="2">
    <source>
        <dbReference type="ARBA" id="ARBA00008711"/>
    </source>
</evidence>
<protein>
    <recommendedName>
        <fullName evidence="9">Methylated-DNA--protein-cysteine methyltransferase</fullName>
        <ecNumber evidence="9">2.1.1.63</ecNumber>
    </recommendedName>
    <alternativeName>
        <fullName evidence="9">6-O-methylguanine-DNA methyltransferase</fullName>
        <shortName evidence="9">MGMT</shortName>
    </alternativeName>
    <alternativeName>
        <fullName evidence="9">O-6-methylguanine-DNA-alkyltransferase</fullName>
    </alternativeName>
</protein>
<dbReference type="FunFam" id="1.10.10.10:FF:000214">
    <property type="entry name" value="Methylated-DNA--protein-cysteine methyltransferase"/>
    <property type="match status" value="1"/>
</dbReference>
<comment type="miscellaneous">
    <text evidence="9">This enzyme catalyzes only one turnover and therefore is not strictly catalytic. According to one definition, an enzyme is a biocatalyst that acts repeatedly and over many reaction cycles.</text>
</comment>
<proteinExistence type="inferred from homology"/>
<evidence type="ECO:0000256" key="5">
    <source>
        <dbReference type="ARBA" id="ARBA00022679"/>
    </source>
</evidence>
<comment type="similarity">
    <text evidence="2 9">Belongs to the MGMT family.</text>
</comment>
<dbReference type="PANTHER" id="PTHR10815:SF5">
    <property type="entry name" value="METHYLATED-DNA--PROTEIN-CYSTEINE METHYLTRANSFERASE"/>
    <property type="match status" value="1"/>
</dbReference>
<dbReference type="Proteomes" id="UP000752012">
    <property type="component" value="Unassembled WGS sequence"/>
</dbReference>
<comment type="subcellular location">
    <subcellularLocation>
        <location evidence="9">Cytoplasm</location>
    </subcellularLocation>
</comment>
<comment type="catalytic activity">
    <reaction evidence="8 9">
        <text>a 6-O-methyl-2'-deoxyguanosine in DNA + L-cysteinyl-[protein] = S-methyl-L-cysteinyl-[protein] + a 2'-deoxyguanosine in DNA</text>
        <dbReference type="Rhea" id="RHEA:24000"/>
        <dbReference type="Rhea" id="RHEA-COMP:10131"/>
        <dbReference type="Rhea" id="RHEA-COMP:10132"/>
        <dbReference type="Rhea" id="RHEA-COMP:11367"/>
        <dbReference type="Rhea" id="RHEA-COMP:11368"/>
        <dbReference type="ChEBI" id="CHEBI:29950"/>
        <dbReference type="ChEBI" id="CHEBI:82612"/>
        <dbReference type="ChEBI" id="CHEBI:85445"/>
        <dbReference type="ChEBI" id="CHEBI:85448"/>
        <dbReference type="EC" id="2.1.1.63"/>
    </reaction>
</comment>
<dbReference type="PANTHER" id="PTHR10815">
    <property type="entry name" value="METHYLATED-DNA--PROTEIN-CYSTEINE METHYLTRANSFERASE"/>
    <property type="match status" value="1"/>
</dbReference>
<evidence type="ECO:0000256" key="1">
    <source>
        <dbReference type="ARBA" id="ARBA00001286"/>
    </source>
</evidence>
<dbReference type="SUPFAM" id="SSF53155">
    <property type="entry name" value="Methylated DNA-protein cysteine methyltransferase domain"/>
    <property type="match status" value="1"/>
</dbReference>
<keyword evidence="6 9" id="KW-0227">DNA damage</keyword>
<dbReference type="SUPFAM" id="SSF46767">
    <property type="entry name" value="Methylated DNA-protein cysteine methyltransferase, C-terminal domain"/>
    <property type="match status" value="1"/>
</dbReference>
<dbReference type="GO" id="GO:0032259">
    <property type="term" value="P:methylation"/>
    <property type="evidence" value="ECO:0007669"/>
    <property type="project" value="UniProtKB-KW"/>
</dbReference>
<dbReference type="InterPro" id="IPR023546">
    <property type="entry name" value="MGMT"/>
</dbReference>
<keyword evidence="12" id="KW-1185">Reference proteome</keyword>
<dbReference type="GO" id="GO:0006307">
    <property type="term" value="P:DNA alkylation repair"/>
    <property type="evidence" value="ECO:0007669"/>
    <property type="project" value="UniProtKB-UniRule"/>
</dbReference>
<evidence type="ECO:0000259" key="10">
    <source>
        <dbReference type="Pfam" id="PF01035"/>
    </source>
</evidence>
<evidence type="ECO:0000256" key="8">
    <source>
        <dbReference type="ARBA" id="ARBA00049348"/>
    </source>
</evidence>
<dbReference type="CDD" id="cd06445">
    <property type="entry name" value="ATase"/>
    <property type="match status" value="1"/>
</dbReference>
<keyword evidence="7 9" id="KW-0234">DNA repair</keyword>
<dbReference type="Gene3D" id="3.30.160.70">
    <property type="entry name" value="Methylated DNA-protein cysteine methyltransferase domain"/>
    <property type="match status" value="1"/>
</dbReference>